<proteinExistence type="inferred from homology"/>
<feature type="binding site" evidence="8">
    <location>
        <position position="313"/>
    </location>
    <ligand>
        <name>3-phosphoshikimate</name>
        <dbReference type="ChEBI" id="CHEBI:145989"/>
    </ligand>
</feature>
<comment type="function">
    <text evidence="8">Catalyzes the transfer of the enolpyruvyl moiety of phosphoenolpyruvate (PEP) to the 5-hydroxyl of shikimate-3-phosphate (S3P) to produce enolpyruvyl shikimate-3-phosphate and inorganic phosphate.</text>
</comment>
<evidence type="ECO:0000256" key="8">
    <source>
        <dbReference type="HAMAP-Rule" id="MF_00210"/>
    </source>
</evidence>
<dbReference type="Pfam" id="PF00275">
    <property type="entry name" value="EPSP_synthase"/>
    <property type="match status" value="1"/>
</dbReference>
<feature type="binding site" evidence="8">
    <location>
        <position position="192"/>
    </location>
    <ligand>
        <name>3-phosphoshikimate</name>
        <dbReference type="ChEBI" id="CHEBI:145989"/>
    </ligand>
</feature>
<dbReference type="GO" id="GO:0003866">
    <property type="term" value="F:3-phosphoshikimate 1-carboxyvinyltransferase activity"/>
    <property type="evidence" value="ECO:0007669"/>
    <property type="project" value="UniProtKB-UniRule"/>
</dbReference>
<comment type="subunit">
    <text evidence="8">Monomer.</text>
</comment>
<reference evidence="10 11" key="1">
    <citation type="journal article" date="2013" name="PLoS ONE">
        <title>Genomic analysis of Melioribacter roseus, facultatively anaerobic organotrophic bacterium representing a novel deep lineage within Bacteriodetes/Chlorobi group.</title>
        <authorList>
            <person name="Kadnikov V.V."/>
            <person name="Mardanov A.V."/>
            <person name="Podosokorskaya O.A."/>
            <person name="Gavrilov S.N."/>
            <person name="Kublanov I.V."/>
            <person name="Beletsky A.V."/>
            <person name="Bonch-Osmolovskaya E.A."/>
            <person name="Ravin N.V."/>
        </authorList>
    </citation>
    <scope>NUCLEOTIDE SEQUENCE [LARGE SCALE GENOMIC DNA]</scope>
    <source>
        <strain evidence="11">JCM 17771 / P3M-2</strain>
    </source>
</reference>
<name>I6Z7K7_MELRP</name>
<dbReference type="RefSeq" id="WP_014856577.1">
    <property type="nucleotide sequence ID" value="NC_018178.1"/>
</dbReference>
<dbReference type="InterPro" id="IPR023193">
    <property type="entry name" value="EPSP_synthase_CS"/>
</dbReference>
<evidence type="ECO:0000256" key="3">
    <source>
        <dbReference type="ARBA" id="ARBA00022490"/>
    </source>
</evidence>
<comment type="caution">
    <text evidence="8">Lacks conserved residue(s) required for the propagation of feature annotation.</text>
</comment>
<feature type="binding site" evidence="8">
    <location>
        <position position="166"/>
    </location>
    <ligand>
        <name>3-phosphoshikimate</name>
        <dbReference type="ChEBI" id="CHEBI:145989"/>
    </ligand>
</feature>
<sequence length="426" mass="46542">MIQKFEKVNKIKGELRLPGDKSISHRSVMFASMAEGKSLIKNCSNSADVNSTIECFKKLGALIEKKGELLIVNGAGSRNFKEPPSELYAGNSGTTARLITGILAAQNFKTVITGDESLSKRPMKRIIEPLSRMGAAIEASDTGTLPITIYPSDNLHAIEYELKVPSAQVKSAVILAALHLDQTTVIYEPVPTRNHTEIMLGLETELYKNGKKIYASAINYPEPFEMTVPSDISTAAFFIALTLLVPGSELVIKNVSLNETRTGILAVLKMMGANILIENEASENGEKTGDIRILSSDLVNTEISEEIIPNIIDEIPILSVAGVFAEGNFRINHAKELRYKESDRIAALCSNYKKLGLDVEEFEDGFEVGGNIKNNHVLFESYGDHRIAMAFAVMSMALERGGSVNEFESVAVSNPDFLKQLNEIVA</sequence>
<dbReference type="GO" id="GO:0008652">
    <property type="term" value="P:amino acid biosynthetic process"/>
    <property type="evidence" value="ECO:0007669"/>
    <property type="project" value="UniProtKB-KW"/>
</dbReference>
<keyword evidence="3 8" id="KW-0963">Cytoplasm</keyword>
<feature type="binding site" evidence="8">
    <location>
        <position position="22"/>
    </location>
    <ligand>
        <name>3-phosphoshikimate</name>
        <dbReference type="ChEBI" id="CHEBI:145989"/>
    </ligand>
</feature>
<feature type="binding site" evidence="8">
    <location>
        <position position="121"/>
    </location>
    <ligand>
        <name>phosphoenolpyruvate</name>
        <dbReference type="ChEBI" id="CHEBI:58702"/>
    </ligand>
</feature>
<dbReference type="CDD" id="cd01556">
    <property type="entry name" value="EPSP_synthase"/>
    <property type="match status" value="1"/>
</dbReference>
<dbReference type="FunFam" id="3.65.10.10:FF:000005">
    <property type="entry name" value="3-phosphoshikimate 1-carboxyvinyltransferase"/>
    <property type="match status" value="1"/>
</dbReference>
<dbReference type="InterPro" id="IPR036968">
    <property type="entry name" value="Enolpyruvate_Tfrase_sf"/>
</dbReference>
<dbReference type="NCBIfam" id="TIGR01356">
    <property type="entry name" value="aroA"/>
    <property type="match status" value="1"/>
</dbReference>
<dbReference type="AlphaFoldDB" id="I6Z7K7"/>
<evidence type="ECO:0000256" key="1">
    <source>
        <dbReference type="ARBA" id="ARBA00004811"/>
    </source>
</evidence>
<feature type="binding site" evidence="8">
    <location>
        <position position="168"/>
    </location>
    <ligand>
        <name>phosphoenolpyruvate</name>
        <dbReference type="ChEBI" id="CHEBI:58702"/>
    </ligand>
</feature>
<dbReference type="PIRSF" id="PIRSF000505">
    <property type="entry name" value="EPSPS"/>
    <property type="match status" value="1"/>
</dbReference>
<feature type="binding site" evidence="8">
    <location>
        <position position="340"/>
    </location>
    <ligand>
        <name>3-phosphoshikimate</name>
        <dbReference type="ChEBI" id="CHEBI:145989"/>
    </ligand>
</feature>
<feature type="binding site" evidence="8">
    <location>
        <position position="26"/>
    </location>
    <ligand>
        <name>3-phosphoshikimate</name>
        <dbReference type="ChEBI" id="CHEBI:145989"/>
    </ligand>
</feature>
<evidence type="ECO:0000256" key="5">
    <source>
        <dbReference type="ARBA" id="ARBA00022679"/>
    </source>
</evidence>
<evidence type="ECO:0000256" key="2">
    <source>
        <dbReference type="ARBA" id="ARBA00009948"/>
    </source>
</evidence>
<accession>I6Z7K7</accession>
<dbReference type="UniPathway" id="UPA00053">
    <property type="reaction ID" value="UER00089"/>
</dbReference>
<gene>
    <name evidence="8" type="primary">aroA</name>
    <name evidence="10" type="ordered locus">MROS_1913</name>
</gene>
<evidence type="ECO:0000259" key="9">
    <source>
        <dbReference type="Pfam" id="PF00275"/>
    </source>
</evidence>
<feature type="binding site" evidence="8">
    <location>
        <position position="168"/>
    </location>
    <ligand>
        <name>3-phosphoshikimate</name>
        <dbReference type="ChEBI" id="CHEBI:145989"/>
    </ligand>
</feature>
<dbReference type="InterPro" id="IPR013792">
    <property type="entry name" value="RNA3'P_cycl/enolpyr_Trfase_a/b"/>
</dbReference>
<dbReference type="GO" id="GO:0009073">
    <property type="term" value="P:aromatic amino acid family biosynthetic process"/>
    <property type="evidence" value="ECO:0007669"/>
    <property type="project" value="UniProtKB-KW"/>
</dbReference>
<evidence type="ECO:0000256" key="7">
    <source>
        <dbReference type="ARBA" id="ARBA00044633"/>
    </source>
</evidence>
<keyword evidence="4 8" id="KW-0028">Amino-acid biosynthesis</keyword>
<dbReference type="InterPro" id="IPR006264">
    <property type="entry name" value="EPSP_synthase"/>
</dbReference>
<dbReference type="InterPro" id="IPR001986">
    <property type="entry name" value="Enolpyruvate_Tfrase_dom"/>
</dbReference>
<comment type="subcellular location">
    <subcellularLocation>
        <location evidence="8">Cytoplasm</location>
    </subcellularLocation>
</comment>
<dbReference type="Proteomes" id="UP000009011">
    <property type="component" value="Chromosome"/>
</dbReference>
<feature type="binding site" evidence="8">
    <location>
        <position position="344"/>
    </location>
    <ligand>
        <name>phosphoenolpyruvate</name>
        <dbReference type="ChEBI" id="CHEBI:58702"/>
    </ligand>
</feature>
<dbReference type="GO" id="GO:0009423">
    <property type="term" value="P:chorismate biosynthetic process"/>
    <property type="evidence" value="ECO:0007669"/>
    <property type="project" value="UniProtKB-UniRule"/>
</dbReference>
<protein>
    <recommendedName>
        <fullName evidence="8">3-phosphoshikimate 1-carboxyvinyltransferase</fullName>
        <ecNumber evidence="8">2.5.1.19</ecNumber>
    </recommendedName>
    <alternativeName>
        <fullName evidence="8">5-enolpyruvylshikimate-3-phosphate synthase</fullName>
        <shortName evidence="8">EPSP synthase</shortName>
        <shortName evidence="8">EPSPS</shortName>
    </alternativeName>
</protein>
<feature type="binding site" evidence="8">
    <location>
        <position position="386"/>
    </location>
    <ligand>
        <name>phosphoenolpyruvate</name>
        <dbReference type="ChEBI" id="CHEBI:58702"/>
    </ligand>
</feature>
<dbReference type="SUPFAM" id="SSF55205">
    <property type="entry name" value="EPT/RTPC-like"/>
    <property type="match status" value="1"/>
</dbReference>
<evidence type="ECO:0000313" key="11">
    <source>
        <dbReference type="Proteomes" id="UP000009011"/>
    </source>
</evidence>
<dbReference type="HOGENOM" id="CLU_024321_0_1_10"/>
<dbReference type="EMBL" id="CP003557">
    <property type="protein sequence ID" value="AFN75145.1"/>
    <property type="molecule type" value="Genomic_DNA"/>
</dbReference>
<dbReference type="PROSITE" id="PS00104">
    <property type="entry name" value="EPSP_SYNTHASE_1"/>
    <property type="match status" value="1"/>
</dbReference>
<feature type="binding site" evidence="8">
    <location>
        <position position="93"/>
    </location>
    <ligand>
        <name>phosphoenolpyruvate</name>
        <dbReference type="ChEBI" id="CHEBI:58702"/>
    </ligand>
</feature>
<feature type="domain" description="Enolpyruvate transferase" evidence="9">
    <location>
        <begin position="6"/>
        <end position="421"/>
    </location>
</feature>
<dbReference type="STRING" id="1191523.MROS_1913"/>
<dbReference type="KEGG" id="mro:MROS_1913"/>
<comment type="catalytic activity">
    <reaction evidence="7">
        <text>3-phosphoshikimate + phosphoenolpyruvate = 5-O-(1-carboxyvinyl)-3-phosphoshikimate + phosphate</text>
        <dbReference type="Rhea" id="RHEA:21256"/>
        <dbReference type="ChEBI" id="CHEBI:43474"/>
        <dbReference type="ChEBI" id="CHEBI:57701"/>
        <dbReference type="ChEBI" id="CHEBI:58702"/>
        <dbReference type="ChEBI" id="CHEBI:145989"/>
        <dbReference type="EC" id="2.5.1.19"/>
    </reaction>
    <physiologicalReaction direction="left-to-right" evidence="7">
        <dbReference type="Rhea" id="RHEA:21257"/>
    </physiologicalReaction>
</comment>
<dbReference type="EC" id="2.5.1.19" evidence="8"/>
<dbReference type="HAMAP" id="MF_00210">
    <property type="entry name" value="EPSP_synth"/>
    <property type="match status" value="1"/>
</dbReference>
<dbReference type="PANTHER" id="PTHR21090:SF5">
    <property type="entry name" value="PENTAFUNCTIONAL AROM POLYPEPTIDE"/>
    <property type="match status" value="1"/>
</dbReference>
<dbReference type="PANTHER" id="PTHR21090">
    <property type="entry name" value="AROM/DEHYDROQUINATE SYNTHASE"/>
    <property type="match status" value="1"/>
</dbReference>
<dbReference type="eggNOG" id="COG0128">
    <property type="taxonomic scope" value="Bacteria"/>
</dbReference>
<dbReference type="Gene3D" id="3.65.10.10">
    <property type="entry name" value="Enolpyruvate transferase domain"/>
    <property type="match status" value="2"/>
</dbReference>
<dbReference type="OrthoDB" id="9809920at2"/>
<comment type="similarity">
    <text evidence="2 8">Belongs to the EPSP synthase family.</text>
</comment>
<evidence type="ECO:0000256" key="6">
    <source>
        <dbReference type="ARBA" id="ARBA00023141"/>
    </source>
</evidence>
<dbReference type="GO" id="GO:0005737">
    <property type="term" value="C:cytoplasm"/>
    <property type="evidence" value="ECO:0007669"/>
    <property type="project" value="UniProtKB-SubCell"/>
</dbReference>
<keyword evidence="6 8" id="KW-0057">Aromatic amino acid biosynthesis</keyword>
<comment type="pathway">
    <text evidence="1 8">Metabolic intermediate biosynthesis; chorismate biosynthesis; chorismate from D-erythrose 4-phosphate and phosphoenolpyruvate: step 6/7.</text>
</comment>
<dbReference type="PATRIC" id="fig|1191523.3.peg.2025"/>
<evidence type="ECO:0000256" key="4">
    <source>
        <dbReference type="ARBA" id="ARBA00022605"/>
    </source>
</evidence>
<feature type="active site" description="Proton acceptor" evidence="8">
    <location>
        <position position="313"/>
    </location>
</feature>
<keyword evidence="11" id="KW-1185">Reference proteome</keyword>
<feature type="binding site" evidence="8">
    <location>
        <position position="21"/>
    </location>
    <ligand>
        <name>phosphoenolpyruvate</name>
        <dbReference type="ChEBI" id="CHEBI:58702"/>
    </ligand>
</feature>
<keyword evidence="5 8" id="KW-0808">Transferase</keyword>
<organism evidence="10 11">
    <name type="scientific">Melioribacter roseus (strain DSM 23840 / JCM 17771 / VKM B-2668 / P3M-2)</name>
    <dbReference type="NCBI Taxonomy" id="1191523"/>
    <lineage>
        <taxon>Bacteria</taxon>
        <taxon>Pseudomonadati</taxon>
        <taxon>Ignavibacteriota</taxon>
        <taxon>Ignavibacteria</taxon>
        <taxon>Ignavibacteriales</taxon>
        <taxon>Melioribacteraceae</taxon>
        <taxon>Melioribacter</taxon>
    </lineage>
</organism>
<feature type="binding site" evidence="8">
    <location>
        <position position="21"/>
    </location>
    <ligand>
        <name>3-phosphoshikimate</name>
        <dbReference type="ChEBI" id="CHEBI:145989"/>
    </ligand>
</feature>
<evidence type="ECO:0000313" key="10">
    <source>
        <dbReference type="EMBL" id="AFN75145.1"/>
    </source>
</evidence>